<evidence type="ECO:0000313" key="2">
    <source>
        <dbReference type="EMBL" id="USP73509.1"/>
    </source>
</evidence>
<accession>A0A9Q9DPC5</accession>
<organism evidence="2 3">
    <name type="scientific">Curvularia clavata</name>
    <dbReference type="NCBI Taxonomy" id="95742"/>
    <lineage>
        <taxon>Eukaryota</taxon>
        <taxon>Fungi</taxon>
        <taxon>Dikarya</taxon>
        <taxon>Ascomycota</taxon>
        <taxon>Pezizomycotina</taxon>
        <taxon>Dothideomycetes</taxon>
        <taxon>Pleosporomycetidae</taxon>
        <taxon>Pleosporales</taxon>
        <taxon>Pleosporineae</taxon>
        <taxon>Pleosporaceae</taxon>
        <taxon>Curvularia</taxon>
    </lineage>
</organism>
<protein>
    <submittedName>
        <fullName evidence="2">Uncharacterized protein</fullName>
    </submittedName>
</protein>
<name>A0A9Q9DPC5_CURCL</name>
<feature type="compositionally biased region" description="Basic and acidic residues" evidence="1">
    <location>
        <begin position="227"/>
        <end position="237"/>
    </location>
</feature>
<dbReference type="Proteomes" id="UP001056012">
    <property type="component" value="Chromosome 1"/>
</dbReference>
<keyword evidence="3" id="KW-1185">Reference proteome</keyword>
<feature type="region of interest" description="Disordered" evidence="1">
    <location>
        <begin position="227"/>
        <end position="249"/>
    </location>
</feature>
<gene>
    <name evidence="2" type="ORF">yc1106_00783</name>
</gene>
<evidence type="ECO:0000313" key="3">
    <source>
        <dbReference type="Proteomes" id="UP001056012"/>
    </source>
</evidence>
<sequence length="292" mass="32886">MCDSTLTFGQRGSHFFQCPSKREHTRLPMKLARFLSNEQLKQVYHVTLGFEDSFLLTWRDTSGKDRVDASGLPSELVEFIFARNRDVPKIRCCLGPYNESFFVHDGSSYLWKNLPQKLVSALQNNIKDGGWTDPPRLVSLGADGNFLMLTGNNAAVWDLRNYKPLVKLLEKGSMSEVHSLILHPYRFHTFLLQSKDGNLTHGNIPPHQLPGVQAMLDPIMNDTKDAQPKQLTRRESGKTAGPQTRPSVLQQRAQLRREWSDHSREFSAQAKGVKLSFSLSVNLGGGLARLLG</sequence>
<dbReference type="AlphaFoldDB" id="A0A9Q9DPC5"/>
<dbReference type="SUPFAM" id="SSF117289">
    <property type="entry name" value="Nucleoporin domain"/>
    <property type="match status" value="1"/>
</dbReference>
<proteinExistence type="predicted"/>
<evidence type="ECO:0000256" key="1">
    <source>
        <dbReference type="SAM" id="MobiDB-lite"/>
    </source>
</evidence>
<dbReference type="EMBL" id="CP089274">
    <property type="protein sequence ID" value="USP73509.1"/>
    <property type="molecule type" value="Genomic_DNA"/>
</dbReference>
<dbReference type="VEuPathDB" id="FungiDB:yc1106_00783"/>
<dbReference type="OrthoDB" id="5149635at2759"/>
<reference evidence="2" key="1">
    <citation type="submission" date="2021-12" db="EMBL/GenBank/DDBJ databases">
        <title>Curvularia clavata genome.</title>
        <authorList>
            <person name="Cao Y."/>
        </authorList>
    </citation>
    <scope>NUCLEOTIDE SEQUENCE</scope>
    <source>
        <strain evidence="2">Yc1106</strain>
    </source>
</reference>